<gene>
    <name evidence="1" type="ORF">EVAR_53426_1</name>
</gene>
<dbReference type="AlphaFoldDB" id="A0A4C1Y473"/>
<organism evidence="1 2">
    <name type="scientific">Eumeta variegata</name>
    <name type="common">Bagworm moth</name>
    <name type="synonym">Eumeta japonica</name>
    <dbReference type="NCBI Taxonomy" id="151549"/>
    <lineage>
        <taxon>Eukaryota</taxon>
        <taxon>Metazoa</taxon>
        <taxon>Ecdysozoa</taxon>
        <taxon>Arthropoda</taxon>
        <taxon>Hexapoda</taxon>
        <taxon>Insecta</taxon>
        <taxon>Pterygota</taxon>
        <taxon>Neoptera</taxon>
        <taxon>Endopterygota</taxon>
        <taxon>Lepidoptera</taxon>
        <taxon>Glossata</taxon>
        <taxon>Ditrysia</taxon>
        <taxon>Tineoidea</taxon>
        <taxon>Psychidae</taxon>
        <taxon>Oiketicinae</taxon>
        <taxon>Eumeta</taxon>
    </lineage>
</organism>
<keyword evidence="2" id="KW-1185">Reference proteome</keyword>
<evidence type="ECO:0000313" key="1">
    <source>
        <dbReference type="EMBL" id="GBP69349.1"/>
    </source>
</evidence>
<name>A0A4C1Y473_EUMVA</name>
<proteinExistence type="predicted"/>
<reference evidence="1 2" key="1">
    <citation type="journal article" date="2019" name="Commun. Biol.">
        <title>The bagworm genome reveals a unique fibroin gene that provides high tensile strength.</title>
        <authorList>
            <person name="Kono N."/>
            <person name="Nakamura H."/>
            <person name="Ohtoshi R."/>
            <person name="Tomita M."/>
            <person name="Numata K."/>
            <person name="Arakawa K."/>
        </authorList>
    </citation>
    <scope>NUCLEOTIDE SEQUENCE [LARGE SCALE GENOMIC DNA]</scope>
</reference>
<comment type="caution">
    <text evidence="1">The sequence shown here is derived from an EMBL/GenBank/DDBJ whole genome shotgun (WGS) entry which is preliminary data.</text>
</comment>
<accession>A0A4C1Y473</accession>
<evidence type="ECO:0000313" key="2">
    <source>
        <dbReference type="Proteomes" id="UP000299102"/>
    </source>
</evidence>
<sequence length="118" mass="12896">MDFLPRGNGAVLNSVAFRLGGTCGPLHRPSLYSPLHHPTLLSISPLPLHQISDSDRRDPGNARVTLLGFGVVHPTQLANRHLVKLGLIKSERKKTLSIIDHAATLQEIRRPKKEACAS</sequence>
<dbReference type="EMBL" id="BGZK01001038">
    <property type="protein sequence ID" value="GBP69349.1"/>
    <property type="molecule type" value="Genomic_DNA"/>
</dbReference>
<protein>
    <submittedName>
        <fullName evidence="1">Uncharacterized protein</fullName>
    </submittedName>
</protein>
<dbReference type="Proteomes" id="UP000299102">
    <property type="component" value="Unassembled WGS sequence"/>
</dbReference>